<reference evidence="2" key="1">
    <citation type="submission" date="2016-11" db="UniProtKB">
        <authorList>
            <consortium name="WormBaseParasite"/>
        </authorList>
    </citation>
    <scope>IDENTIFICATION</scope>
</reference>
<proteinExistence type="predicted"/>
<evidence type="ECO:0000313" key="2">
    <source>
        <dbReference type="WBParaSite" id="Hba_10213"/>
    </source>
</evidence>
<protein>
    <submittedName>
        <fullName evidence="2">Recombinase domain-containing protein</fullName>
    </submittedName>
</protein>
<keyword evidence="1" id="KW-1185">Reference proteome</keyword>
<dbReference type="WBParaSite" id="Hba_10213">
    <property type="protein sequence ID" value="Hba_10213"/>
    <property type="gene ID" value="Hba_10213"/>
</dbReference>
<organism evidence="1 2">
    <name type="scientific">Heterorhabditis bacteriophora</name>
    <name type="common">Entomopathogenic nematode worm</name>
    <dbReference type="NCBI Taxonomy" id="37862"/>
    <lineage>
        <taxon>Eukaryota</taxon>
        <taxon>Metazoa</taxon>
        <taxon>Ecdysozoa</taxon>
        <taxon>Nematoda</taxon>
        <taxon>Chromadorea</taxon>
        <taxon>Rhabditida</taxon>
        <taxon>Rhabditina</taxon>
        <taxon>Rhabditomorpha</taxon>
        <taxon>Strongyloidea</taxon>
        <taxon>Heterorhabditidae</taxon>
        <taxon>Heterorhabditis</taxon>
    </lineage>
</organism>
<evidence type="ECO:0000313" key="1">
    <source>
        <dbReference type="Proteomes" id="UP000095283"/>
    </source>
</evidence>
<accession>A0A1I7WYF8</accession>
<dbReference type="AlphaFoldDB" id="A0A1I7WYF8"/>
<dbReference type="Proteomes" id="UP000095283">
    <property type="component" value="Unplaced"/>
</dbReference>
<sequence length="70" mass="7792">MARYYEWISGEVKERKASTSLVAVFNEYGVKRGYDRTKLATIRSCTETNNNTGSGYFTRAITGSSTLSVP</sequence>
<name>A0A1I7WYF8_HETBA</name>